<evidence type="ECO:0000313" key="2">
    <source>
        <dbReference type="Proteomes" id="UP000317178"/>
    </source>
</evidence>
<dbReference type="AlphaFoldDB" id="A0A518CTC3"/>
<proteinExistence type="predicted"/>
<accession>A0A518CTC3</accession>
<protein>
    <submittedName>
        <fullName evidence="1">Uncharacterized protein</fullName>
    </submittedName>
</protein>
<name>A0A518CTC3_9PLAN</name>
<reference evidence="1 2" key="1">
    <citation type="submission" date="2019-02" db="EMBL/GenBank/DDBJ databases">
        <title>Deep-cultivation of Planctomycetes and their phenomic and genomic characterization uncovers novel biology.</title>
        <authorList>
            <person name="Wiegand S."/>
            <person name="Jogler M."/>
            <person name="Boedeker C."/>
            <person name="Pinto D."/>
            <person name="Vollmers J."/>
            <person name="Rivas-Marin E."/>
            <person name="Kohn T."/>
            <person name="Peeters S.H."/>
            <person name="Heuer A."/>
            <person name="Rast P."/>
            <person name="Oberbeckmann S."/>
            <person name="Bunk B."/>
            <person name="Jeske O."/>
            <person name="Meyerdierks A."/>
            <person name="Storesund J.E."/>
            <person name="Kallscheuer N."/>
            <person name="Luecker S."/>
            <person name="Lage O.M."/>
            <person name="Pohl T."/>
            <person name="Merkel B.J."/>
            <person name="Hornburger P."/>
            <person name="Mueller R.-W."/>
            <person name="Bruemmer F."/>
            <person name="Labrenz M."/>
            <person name="Spormann A.M."/>
            <person name="Op den Camp H."/>
            <person name="Overmann J."/>
            <person name="Amann R."/>
            <person name="Jetten M.S.M."/>
            <person name="Mascher T."/>
            <person name="Medema M.H."/>
            <person name="Devos D.P."/>
            <person name="Kaster A.-K."/>
            <person name="Ovreas L."/>
            <person name="Rohde M."/>
            <person name="Galperin M.Y."/>
            <person name="Jogler C."/>
        </authorList>
    </citation>
    <scope>NUCLEOTIDE SEQUENCE [LARGE SCALE GENOMIC DNA]</scope>
    <source>
        <strain evidence="1 2">Pla110</strain>
    </source>
</reference>
<keyword evidence="2" id="KW-1185">Reference proteome</keyword>
<dbReference type="Proteomes" id="UP000317178">
    <property type="component" value="Chromosome"/>
</dbReference>
<gene>
    <name evidence="1" type="ORF">Pla110_42380</name>
</gene>
<evidence type="ECO:0000313" key="1">
    <source>
        <dbReference type="EMBL" id="QDU82480.1"/>
    </source>
</evidence>
<sequence>MGFPPSMNDALSVFGSTATEIHCNYPDEREFVSLIMYNPGNDPFYFLRFPFLLPDENNYRLRRYRVLKQNIDSNKEIIIYDLIEVQTLNLPTFEAVSFILNQWGVPINSFGDPRKCDAPL</sequence>
<dbReference type="EMBL" id="CP036281">
    <property type="protein sequence ID" value="QDU82480.1"/>
    <property type="molecule type" value="Genomic_DNA"/>
</dbReference>
<dbReference type="RefSeq" id="WP_144998730.1">
    <property type="nucleotide sequence ID" value="NZ_CP036281.1"/>
</dbReference>
<organism evidence="1 2">
    <name type="scientific">Polystyrenella longa</name>
    <dbReference type="NCBI Taxonomy" id="2528007"/>
    <lineage>
        <taxon>Bacteria</taxon>
        <taxon>Pseudomonadati</taxon>
        <taxon>Planctomycetota</taxon>
        <taxon>Planctomycetia</taxon>
        <taxon>Planctomycetales</taxon>
        <taxon>Planctomycetaceae</taxon>
        <taxon>Polystyrenella</taxon>
    </lineage>
</organism>
<dbReference type="KEGG" id="plon:Pla110_42380"/>